<feature type="transmembrane region" description="Helical" evidence="6">
    <location>
        <begin position="34"/>
        <end position="51"/>
    </location>
</feature>
<gene>
    <name evidence="8" type="ORF">ACFQ1E_12880</name>
</gene>
<keyword evidence="9" id="KW-1185">Reference proteome</keyword>
<dbReference type="PANTHER" id="PTHR37422:SF13">
    <property type="entry name" value="LIPOPOLYSACCHARIDE BIOSYNTHESIS PROTEIN PA4999-RELATED"/>
    <property type="match status" value="1"/>
</dbReference>
<feature type="transmembrane region" description="Helical" evidence="6">
    <location>
        <begin position="410"/>
        <end position="427"/>
    </location>
</feature>
<evidence type="ECO:0000313" key="9">
    <source>
        <dbReference type="Proteomes" id="UP001596977"/>
    </source>
</evidence>
<proteinExistence type="predicted"/>
<sequence length="458" mass="48499">MAPWLRNPGALAGGLLLLLAALLGGTSGEVPGRVMVLELLAIVTLILNFLFWRGPHVPRHVKIAVGVLLAVPLLQLVPLPFDIWSQLPGREQAAAQSAFIGELGWRPLTLDPGATIKTWLSLLLPVAMFWATLGASEAQRKLFAWILIGVAIFSVALGIAQVAIGSPWLVPFPTSHLTRFIGLFANRNHQASLLYISVALAIGLLAARSNVSPVRLMLLGAIIVLTAGLAATQSRAGMTLLVMIMALSALMFLPILGKRVAVTGAVVGLLGVVLLVSGSGVVRSGISRFAEAASDGRFGFWPDVFYASLAYFPAGSGLGTFVLSYQSMESLQMVGDHFINHAHNDYLELLLEGGVVALLCLAGFLALLGARAIATLRRRPVEYGDTAARAALVALMALLLHSFVDYPIRTYALLTVFGMLCGLLYRPGDERGAAAGRAPQGDGGQPAGIVKLRPRDRG</sequence>
<feature type="transmembrane region" description="Helical" evidence="6">
    <location>
        <begin position="355"/>
        <end position="374"/>
    </location>
</feature>
<feature type="transmembrane region" description="Helical" evidence="6">
    <location>
        <begin position="142"/>
        <end position="162"/>
    </location>
</feature>
<feature type="transmembrane region" description="Helical" evidence="6">
    <location>
        <begin position="214"/>
        <end position="231"/>
    </location>
</feature>
<feature type="transmembrane region" description="Helical" evidence="6">
    <location>
        <begin position="238"/>
        <end position="256"/>
    </location>
</feature>
<dbReference type="GO" id="GO:0016874">
    <property type="term" value="F:ligase activity"/>
    <property type="evidence" value="ECO:0007669"/>
    <property type="project" value="UniProtKB-KW"/>
</dbReference>
<dbReference type="Pfam" id="PF04932">
    <property type="entry name" value="Wzy_C"/>
    <property type="match status" value="1"/>
</dbReference>
<dbReference type="EMBL" id="JBHTJG010000006">
    <property type="protein sequence ID" value="MFD0947237.1"/>
    <property type="molecule type" value="Genomic_DNA"/>
</dbReference>
<organism evidence="8 9">
    <name type="scientific">Sphingomonas canadensis</name>
    <dbReference type="NCBI Taxonomy" id="1219257"/>
    <lineage>
        <taxon>Bacteria</taxon>
        <taxon>Pseudomonadati</taxon>
        <taxon>Pseudomonadota</taxon>
        <taxon>Alphaproteobacteria</taxon>
        <taxon>Sphingomonadales</taxon>
        <taxon>Sphingomonadaceae</taxon>
        <taxon>Sphingomonas</taxon>
    </lineage>
</organism>
<dbReference type="InterPro" id="IPR051533">
    <property type="entry name" value="WaaL-like"/>
</dbReference>
<dbReference type="Proteomes" id="UP001596977">
    <property type="component" value="Unassembled WGS sequence"/>
</dbReference>
<feature type="transmembrane region" description="Helical" evidence="6">
    <location>
        <begin position="192"/>
        <end position="208"/>
    </location>
</feature>
<feature type="domain" description="O-antigen ligase-related" evidence="7">
    <location>
        <begin position="221"/>
        <end position="361"/>
    </location>
</feature>
<evidence type="ECO:0000256" key="4">
    <source>
        <dbReference type="ARBA" id="ARBA00023136"/>
    </source>
</evidence>
<evidence type="ECO:0000313" key="8">
    <source>
        <dbReference type="EMBL" id="MFD0947237.1"/>
    </source>
</evidence>
<accession>A0ABW3H8W6</accession>
<reference evidence="9" key="1">
    <citation type="journal article" date="2019" name="Int. J. Syst. Evol. Microbiol.">
        <title>The Global Catalogue of Microorganisms (GCM) 10K type strain sequencing project: providing services to taxonomists for standard genome sequencing and annotation.</title>
        <authorList>
            <consortium name="The Broad Institute Genomics Platform"/>
            <consortium name="The Broad Institute Genome Sequencing Center for Infectious Disease"/>
            <person name="Wu L."/>
            <person name="Ma J."/>
        </authorList>
    </citation>
    <scope>NUCLEOTIDE SEQUENCE [LARGE SCALE GENOMIC DNA]</scope>
    <source>
        <strain evidence="9">CCUG 62982</strain>
    </source>
</reference>
<keyword evidence="3 6" id="KW-1133">Transmembrane helix</keyword>
<keyword evidence="8" id="KW-0436">Ligase</keyword>
<feature type="transmembrane region" description="Helical" evidence="6">
    <location>
        <begin position="116"/>
        <end position="135"/>
    </location>
</feature>
<keyword evidence="4 6" id="KW-0472">Membrane</keyword>
<feature type="transmembrane region" description="Helical" evidence="6">
    <location>
        <begin position="262"/>
        <end position="283"/>
    </location>
</feature>
<protein>
    <submittedName>
        <fullName evidence="8">O-antigen ligase family protein</fullName>
    </submittedName>
</protein>
<evidence type="ECO:0000256" key="2">
    <source>
        <dbReference type="ARBA" id="ARBA00022692"/>
    </source>
</evidence>
<feature type="region of interest" description="Disordered" evidence="5">
    <location>
        <begin position="434"/>
        <end position="458"/>
    </location>
</feature>
<evidence type="ECO:0000256" key="1">
    <source>
        <dbReference type="ARBA" id="ARBA00004141"/>
    </source>
</evidence>
<dbReference type="PANTHER" id="PTHR37422">
    <property type="entry name" value="TEICHURONIC ACID BIOSYNTHESIS PROTEIN TUAE"/>
    <property type="match status" value="1"/>
</dbReference>
<name>A0ABW3H8W6_9SPHN</name>
<dbReference type="InterPro" id="IPR007016">
    <property type="entry name" value="O-antigen_ligase-rel_domated"/>
</dbReference>
<evidence type="ECO:0000256" key="6">
    <source>
        <dbReference type="SAM" id="Phobius"/>
    </source>
</evidence>
<comment type="subcellular location">
    <subcellularLocation>
        <location evidence="1">Membrane</location>
        <topology evidence="1">Multi-pass membrane protein</topology>
    </subcellularLocation>
</comment>
<feature type="transmembrane region" description="Helical" evidence="6">
    <location>
        <begin position="63"/>
        <end position="81"/>
    </location>
</feature>
<comment type="caution">
    <text evidence="8">The sequence shown here is derived from an EMBL/GenBank/DDBJ whole genome shotgun (WGS) entry which is preliminary data.</text>
</comment>
<evidence type="ECO:0000256" key="3">
    <source>
        <dbReference type="ARBA" id="ARBA00022989"/>
    </source>
</evidence>
<dbReference type="RefSeq" id="WP_264945016.1">
    <property type="nucleotide sequence ID" value="NZ_JAPDRA010000006.1"/>
</dbReference>
<keyword evidence="2 6" id="KW-0812">Transmembrane</keyword>
<evidence type="ECO:0000259" key="7">
    <source>
        <dbReference type="Pfam" id="PF04932"/>
    </source>
</evidence>
<evidence type="ECO:0000256" key="5">
    <source>
        <dbReference type="SAM" id="MobiDB-lite"/>
    </source>
</evidence>
<feature type="transmembrane region" description="Helical" evidence="6">
    <location>
        <begin position="304"/>
        <end position="325"/>
    </location>
</feature>